<dbReference type="eggNOG" id="ENOG502SEY4">
    <property type="taxonomic scope" value="Eukaryota"/>
</dbReference>
<dbReference type="SMART" id="SM01155">
    <property type="entry name" value="DUF1713"/>
    <property type="match status" value="1"/>
</dbReference>
<feature type="domain" description="Ribosomal protein mS38 C-terminal" evidence="2">
    <location>
        <begin position="130"/>
        <end position="161"/>
    </location>
</feature>
<reference evidence="4" key="2">
    <citation type="submission" date="2010-04" db="EMBL/GenBank/DDBJ databases">
        <authorList>
            <person name="Buell R."/>
            <person name="Hamilton J."/>
            <person name="Hostetler J."/>
        </authorList>
    </citation>
    <scope>NUCLEOTIDE SEQUENCE [LARGE SCALE GENOMIC DNA]</scope>
    <source>
        <strain evidence="4">DAOM:BR144</strain>
    </source>
</reference>
<reference evidence="3" key="3">
    <citation type="submission" date="2015-02" db="UniProtKB">
        <authorList>
            <consortium name="EnsemblProtists"/>
        </authorList>
    </citation>
    <scope>IDENTIFICATION</scope>
    <source>
        <strain evidence="3">DAOM BR144</strain>
    </source>
</reference>
<dbReference type="OMA" id="DPSHLWK"/>
<dbReference type="InParanoid" id="K3X036"/>
<accession>K3X036</accession>
<dbReference type="InterPro" id="IPR013177">
    <property type="entry name" value="Ribosomal_mS38_C"/>
</dbReference>
<evidence type="ECO:0000313" key="4">
    <source>
        <dbReference type="Proteomes" id="UP000019132"/>
    </source>
</evidence>
<dbReference type="HOGENOM" id="CLU_1647133_0_0_1"/>
<reference evidence="4" key="1">
    <citation type="journal article" date="2010" name="Genome Biol.">
        <title>Genome sequence of the necrotrophic plant pathogen Pythium ultimum reveals original pathogenicity mechanisms and effector repertoire.</title>
        <authorList>
            <person name="Levesque C.A."/>
            <person name="Brouwer H."/>
            <person name="Cano L."/>
            <person name="Hamilton J.P."/>
            <person name="Holt C."/>
            <person name="Huitema E."/>
            <person name="Raffaele S."/>
            <person name="Robideau G.P."/>
            <person name="Thines M."/>
            <person name="Win J."/>
            <person name="Zerillo M.M."/>
            <person name="Beakes G.W."/>
            <person name="Boore J.L."/>
            <person name="Busam D."/>
            <person name="Dumas B."/>
            <person name="Ferriera S."/>
            <person name="Fuerstenberg S.I."/>
            <person name="Gachon C.M."/>
            <person name="Gaulin E."/>
            <person name="Govers F."/>
            <person name="Grenville-Briggs L."/>
            <person name="Horner N."/>
            <person name="Hostetler J."/>
            <person name="Jiang R.H."/>
            <person name="Johnson J."/>
            <person name="Krajaejun T."/>
            <person name="Lin H."/>
            <person name="Meijer H.J."/>
            <person name="Moore B."/>
            <person name="Morris P."/>
            <person name="Phuntmart V."/>
            <person name="Puiu D."/>
            <person name="Shetty J."/>
            <person name="Stajich J.E."/>
            <person name="Tripathy S."/>
            <person name="Wawra S."/>
            <person name="van West P."/>
            <person name="Whitty B.R."/>
            <person name="Coutinho P.M."/>
            <person name="Henrissat B."/>
            <person name="Martin F."/>
            <person name="Thomas P.D."/>
            <person name="Tyler B.M."/>
            <person name="De Vries R.P."/>
            <person name="Kamoun S."/>
            <person name="Yandell M."/>
            <person name="Tisserat N."/>
            <person name="Buell C.R."/>
        </authorList>
    </citation>
    <scope>NUCLEOTIDE SEQUENCE</scope>
    <source>
        <strain evidence="4">DAOM:BR144</strain>
    </source>
</reference>
<dbReference type="Proteomes" id="UP000019132">
    <property type="component" value="Unassembled WGS sequence"/>
</dbReference>
<dbReference type="EnsemblProtists" id="PYU1_T010585">
    <property type="protein sequence ID" value="PYU1_T010585"/>
    <property type="gene ID" value="PYU1_G010562"/>
</dbReference>
<evidence type="ECO:0000259" key="2">
    <source>
        <dbReference type="SMART" id="SM01155"/>
    </source>
</evidence>
<proteinExistence type="predicted"/>
<name>K3X036_GLOUD</name>
<dbReference type="VEuPathDB" id="FungiDB:PYU1_G010562"/>
<dbReference type="AlphaFoldDB" id="K3X036"/>
<sequence>MALRAARTLLSRRAPLNAAVGSRRAFMSTGANIFSEPSFPVRSNGFEGDDPAVWLEKYARMDPSDMWKVGSFPLQDARDTKASSSLTCSEDLWDTSGMLSALSDNLPLRESGTHGVDELLREMDMAYGYFADSVLKKRRKKMNKHKHRKRKKALRMRTKKN</sequence>
<feature type="region of interest" description="Disordered" evidence="1">
    <location>
        <begin position="140"/>
        <end position="161"/>
    </location>
</feature>
<protein>
    <recommendedName>
        <fullName evidence="2">Ribosomal protein mS38 C-terminal domain-containing protein</fullName>
    </recommendedName>
</protein>
<dbReference type="Pfam" id="PF08213">
    <property type="entry name" value="COX24_C"/>
    <property type="match status" value="1"/>
</dbReference>
<evidence type="ECO:0000256" key="1">
    <source>
        <dbReference type="SAM" id="MobiDB-lite"/>
    </source>
</evidence>
<keyword evidence="4" id="KW-1185">Reference proteome</keyword>
<evidence type="ECO:0000313" key="3">
    <source>
        <dbReference type="EnsemblProtists" id="PYU1_T010585"/>
    </source>
</evidence>
<organism evidence="3 4">
    <name type="scientific">Globisporangium ultimum (strain ATCC 200006 / CBS 805.95 / DAOM BR144)</name>
    <name type="common">Pythium ultimum</name>
    <dbReference type="NCBI Taxonomy" id="431595"/>
    <lineage>
        <taxon>Eukaryota</taxon>
        <taxon>Sar</taxon>
        <taxon>Stramenopiles</taxon>
        <taxon>Oomycota</taxon>
        <taxon>Peronosporomycetes</taxon>
        <taxon>Pythiales</taxon>
        <taxon>Pythiaceae</taxon>
        <taxon>Globisporangium</taxon>
    </lineage>
</organism>
<dbReference type="EMBL" id="GL376596">
    <property type="status" value="NOT_ANNOTATED_CDS"/>
    <property type="molecule type" value="Genomic_DNA"/>
</dbReference>